<proteinExistence type="predicted"/>
<evidence type="ECO:0000313" key="2">
    <source>
        <dbReference type="Proteomes" id="UP001145742"/>
    </source>
</evidence>
<comment type="caution">
    <text evidence="1">The sequence shown here is derived from an EMBL/GenBank/DDBJ whole genome shotgun (WGS) entry which is preliminary data.</text>
</comment>
<reference evidence="1" key="1">
    <citation type="submission" date="2019-10" db="EMBL/GenBank/DDBJ databases">
        <authorList>
            <person name="Soares A.E.R."/>
            <person name="Aleixo A."/>
            <person name="Schneider P."/>
            <person name="Miyaki C.Y."/>
            <person name="Schneider M.P."/>
            <person name="Mello C."/>
            <person name="Vasconcelos A.T.R."/>
        </authorList>
    </citation>
    <scope>NUCLEOTIDE SEQUENCE</scope>
    <source>
        <tissue evidence="1">Muscle</tissue>
    </source>
</reference>
<keyword evidence="2" id="KW-1185">Reference proteome</keyword>
<dbReference type="EMBL" id="WHWB01034063">
    <property type="protein sequence ID" value="KAJ7414404.1"/>
    <property type="molecule type" value="Genomic_DNA"/>
</dbReference>
<accession>A0ABQ9D3L3</accession>
<sequence length="107" mass="11692">MRCSVSVAVVELAVSYMGQPRLLRTEEPAEPAAAAWTPTPNRIVQVPLGGIPSFRCVNATMHLGIICKFAEGALNPLAYAVNEDIQQHWSQYRPLRVTTCHGHPLGL</sequence>
<gene>
    <name evidence="1" type="ORF">WISP_84389</name>
</gene>
<evidence type="ECO:0000313" key="1">
    <source>
        <dbReference type="EMBL" id="KAJ7414404.1"/>
    </source>
</evidence>
<dbReference type="Proteomes" id="UP001145742">
    <property type="component" value="Unassembled WGS sequence"/>
</dbReference>
<name>A0ABQ9D3L3_9PASS</name>
<organism evidence="1 2">
    <name type="scientific">Willisornis vidua</name>
    <name type="common">Xingu scale-backed antbird</name>
    <dbReference type="NCBI Taxonomy" id="1566151"/>
    <lineage>
        <taxon>Eukaryota</taxon>
        <taxon>Metazoa</taxon>
        <taxon>Chordata</taxon>
        <taxon>Craniata</taxon>
        <taxon>Vertebrata</taxon>
        <taxon>Euteleostomi</taxon>
        <taxon>Archelosauria</taxon>
        <taxon>Archosauria</taxon>
        <taxon>Dinosauria</taxon>
        <taxon>Saurischia</taxon>
        <taxon>Theropoda</taxon>
        <taxon>Coelurosauria</taxon>
        <taxon>Aves</taxon>
        <taxon>Neognathae</taxon>
        <taxon>Neoaves</taxon>
        <taxon>Telluraves</taxon>
        <taxon>Australaves</taxon>
        <taxon>Passeriformes</taxon>
        <taxon>Thamnophilidae</taxon>
        <taxon>Willisornis</taxon>
    </lineage>
</organism>
<protein>
    <submittedName>
        <fullName evidence="1">Uncharacterized protein</fullName>
    </submittedName>
</protein>